<dbReference type="GO" id="GO:0006511">
    <property type="term" value="P:ubiquitin-dependent protein catabolic process"/>
    <property type="evidence" value="ECO:0007669"/>
    <property type="project" value="TreeGrafter"/>
</dbReference>
<dbReference type="InterPro" id="IPR013083">
    <property type="entry name" value="Znf_RING/FYVE/PHD"/>
</dbReference>
<keyword evidence="1" id="KW-0862">Zinc</keyword>
<dbReference type="Pfam" id="PF13639">
    <property type="entry name" value="zf-RING_2"/>
    <property type="match status" value="1"/>
</dbReference>
<dbReference type="SMART" id="SM00184">
    <property type="entry name" value="RING"/>
    <property type="match status" value="1"/>
</dbReference>
<gene>
    <name evidence="3" type="ORF">H5410_001784</name>
</gene>
<evidence type="ECO:0000256" key="1">
    <source>
        <dbReference type="PROSITE-ProRule" id="PRU00175"/>
    </source>
</evidence>
<dbReference type="Gene3D" id="3.30.40.10">
    <property type="entry name" value="Zinc/RING finger domain, C3HC4 (zinc finger)"/>
    <property type="match status" value="1"/>
</dbReference>
<accession>A0A9J6B0K3</accession>
<dbReference type="InterPro" id="IPR051826">
    <property type="entry name" value="E3_ubiquitin-ligase_domain"/>
</dbReference>
<organism evidence="3 4">
    <name type="scientific">Solanum commersonii</name>
    <name type="common">Commerson's wild potato</name>
    <name type="synonym">Commerson's nightshade</name>
    <dbReference type="NCBI Taxonomy" id="4109"/>
    <lineage>
        <taxon>Eukaryota</taxon>
        <taxon>Viridiplantae</taxon>
        <taxon>Streptophyta</taxon>
        <taxon>Embryophyta</taxon>
        <taxon>Tracheophyta</taxon>
        <taxon>Spermatophyta</taxon>
        <taxon>Magnoliopsida</taxon>
        <taxon>eudicotyledons</taxon>
        <taxon>Gunneridae</taxon>
        <taxon>Pentapetalae</taxon>
        <taxon>asterids</taxon>
        <taxon>lamiids</taxon>
        <taxon>Solanales</taxon>
        <taxon>Solanaceae</taxon>
        <taxon>Solanoideae</taxon>
        <taxon>Solaneae</taxon>
        <taxon>Solanum</taxon>
    </lineage>
</organism>
<name>A0A9J6B0K3_SOLCO</name>
<dbReference type="GO" id="GO:0008270">
    <property type="term" value="F:zinc ion binding"/>
    <property type="evidence" value="ECO:0007669"/>
    <property type="project" value="UniProtKB-KW"/>
</dbReference>
<reference evidence="3 4" key="1">
    <citation type="submission" date="2020-09" db="EMBL/GenBank/DDBJ databases">
        <title>De no assembly of potato wild relative species, Solanum commersonii.</title>
        <authorList>
            <person name="Cho K."/>
        </authorList>
    </citation>
    <scope>NUCLEOTIDE SEQUENCE [LARGE SCALE GENOMIC DNA]</scope>
    <source>
        <strain evidence="3">LZ3.2</strain>
        <tissue evidence="3">Leaf</tissue>
    </source>
</reference>
<dbReference type="PANTHER" id="PTHR22765">
    <property type="entry name" value="RING FINGER AND PROTEASE ASSOCIATED DOMAIN-CONTAINING"/>
    <property type="match status" value="1"/>
</dbReference>
<proteinExistence type="predicted"/>
<dbReference type="AlphaFoldDB" id="A0A9J6B0K3"/>
<keyword evidence="1" id="KW-0479">Metal-binding</keyword>
<dbReference type="Proteomes" id="UP000824120">
    <property type="component" value="Chromosome 1"/>
</dbReference>
<feature type="domain" description="RING-type" evidence="2">
    <location>
        <begin position="60"/>
        <end position="100"/>
    </location>
</feature>
<sequence length="140" mass="16445">MIYKRCYNCNDAFHITLTINVSFFFRCPSCFYHQVLNNYTIVNVMPPSQSVKSFESSKNCPICMEEFGIDSKAGQLPCKHFFHNDCIVTWLINNITCPLCWHKLPQEDEEEIENHLEFQDNNIDLEEIHDEDSDILMVDV</sequence>
<dbReference type="EMBL" id="JACXVP010000001">
    <property type="protein sequence ID" value="KAG5630067.1"/>
    <property type="molecule type" value="Genomic_DNA"/>
</dbReference>
<evidence type="ECO:0000313" key="4">
    <source>
        <dbReference type="Proteomes" id="UP000824120"/>
    </source>
</evidence>
<dbReference type="SUPFAM" id="SSF57850">
    <property type="entry name" value="RING/U-box"/>
    <property type="match status" value="1"/>
</dbReference>
<protein>
    <recommendedName>
        <fullName evidence="2">RING-type domain-containing protein</fullName>
    </recommendedName>
</protein>
<dbReference type="PROSITE" id="PS50089">
    <property type="entry name" value="ZF_RING_2"/>
    <property type="match status" value="1"/>
</dbReference>
<keyword evidence="1" id="KW-0863">Zinc-finger</keyword>
<dbReference type="InterPro" id="IPR001841">
    <property type="entry name" value="Znf_RING"/>
</dbReference>
<comment type="caution">
    <text evidence="3">The sequence shown here is derived from an EMBL/GenBank/DDBJ whole genome shotgun (WGS) entry which is preliminary data.</text>
</comment>
<keyword evidence="4" id="KW-1185">Reference proteome</keyword>
<evidence type="ECO:0000313" key="3">
    <source>
        <dbReference type="EMBL" id="KAG5630067.1"/>
    </source>
</evidence>
<evidence type="ECO:0000259" key="2">
    <source>
        <dbReference type="PROSITE" id="PS50089"/>
    </source>
</evidence>
<dbReference type="OrthoDB" id="4348522at2759"/>
<dbReference type="GO" id="GO:0061630">
    <property type="term" value="F:ubiquitin protein ligase activity"/>
    <property type="evidence" value="ECO:0007669"/>
    <property type="project" value="TreeGrafter"/>
</dbReference>